<feature type="compositionally biased region" description="Polar residues" evidence="5">
    <location>
        <begin position="849"/>
        <end position="864"/>
    </location>
</feature>
<evidence type="ECO:0000259" key="8">
    <source>
        <dbReference type="Pfam" id="PF00746"/>
    </source>
</evidence>
<keyword evidence="6" id="KW-1133">Transmembrane helix</keyword>
<keyword evidence="2" id="KW-0964">Secreted</keyword>
<dbReference type="EMBL" id="CP147248">
    <property type="protein sequence ID" value="WYJ86577.1"/>
    <property type="molecule type" value="Genomic_DNA"/>
</dbReference>
<reference evidence="9 10" key="2">
    <citation type="submission" date="2024-03" db="EMBL/GenBank/DDBJ databases">
        <title>The Genome Sequence of Enterococcus sp. DIV0727d.</title>
        <authorList>
            <consortium name="The Broad Institute Genomics Platform"/>
            <consortium name="The Broad Institute Microbial Omics Core"/>
            <consortium name="The Broad Institute Genomic Center for Infectious Diseases"/>
            <person name="Earl A."/>
            <person name="Manson A."/>
            <person name="Gilmore M."/>
            <person name="Schwartman J."/>
            <person name="Shea T."/>
            <person name="Abouelleil A."/>
            <person name="Cao P."/>
            <person name="Chapman S."/>
            <person name="Cusick C."/>
            <person name="Young S."/>
            <person name="Neafsey D."/>
            <person name="Nusbaum C."/>
            <person name="Birren B."/>
        </authorList>
    </citation>
    <scope>NUCLEOTIDE SEQUENCE [LARGE SCALE GENOMIC DNA]</scope>
    <source>
        <strain evidence="9 10">12C11_DIV0727</strain>
    </source>
</reference>
<sequence length="895" mass="96143">MKKLYIFAVLLLLFSELLFPVNSLAETLNKQVVTDETSSSAMEVSNSTSEISNVAEEASNSTNEISNSAEEVSNSTSEMSNAAEEVSNSTSETSSSKELKKSSSPLASDMTENDITISAISEKDTESSPLFGDGVGYAITVKNSSSSGAYIPAGSIITFTISSDSSVAIDDLLSAKSSSVVNASTSPNLFSFVSALNGVVTIKINENIYPGTSSFNMYFYNTTAQYAENDGTIVVDLKGNISVSKTVENDLSKEFILNPSSVFIKVNKKNTGPVTLPGYVGYGSSDSVTQVLGADNNSLNSFLNSYGLYDPSYKYNGGLYMTFRSTFVKGYTGFSRGVLWGSADKKIPTNNFKLIVESYGTATDITNATGVVWTYTENGAMVDYSEWLTQNGPSMSNGGNITLYTLVPVNAVTDTVTFTGALGWDNFTKWSSTIKGMYSNPSTGSTIPYFRSVGNQTIYNTDTMHPMTGISAYSGSTDISSKIIITDYDGYPVDGKNPPVGNYSIRYSVTNDSNETTEYNRTITVIKNKQSITGFDYTMHVGDKDATTVDFKPSATDKEGTAIAVTADLSAIDFSKAGTYEVVLTAADGQTKTVKLIIKENKQSITGSDYTMHVGDKDATTVDFKPSATDKEGTAIAVTADLSAIDFSKAGTYEVILTAADGQTKTVKLIIKENKQSITGSDYTMHVGDKDATTVDFKPSATDKEGTAIAVTADLSAIDFSKAGTYEVILTAADGQTKIVKLTILSLPDIKATDKTMYVGDRLTKEDILNWATFINPEGMPVGFEVVGNAIPISATDQLTTSGTYTIKYYIQGKSRSVENILAEKEITLTVKEKEHPSVDPGKPKKSISKGNLTSKKKSLPNTGEQNTNTLYSIGILLLIMVLGGYTRMKYWKKK</sequence>
<organism evidence="9 10">
    <name type="scientific">Candidatus Enterococcus lemimoniae</name>
    <dbReference type="NCBI Taxonomy" id="1834167"/>
    <lineage>
        <taxon>Bacteria</taxon>
        <taxon>Bacillati</taxon>
        <taxon>Bacillota</taxon>
        <taxon>Bacilli</taxon>
        <taxon>Lactobacillales</taxon>
        <taxon>Enterococcaceae</taxon>
        <taxon>Enterococcus</taxon>
    </lineage>
</organism>
<feature type="signal peptide" evidence="7">
    <location>
        <begin position="1"/>
        <end position="25"/>
    </location>
</feature>
<reference evidence="10" key="1">
    <citation type="submission" date="2017-05" db="EMBL/GenBank/DDBJ databases">
        <title>The Genome Sequence of EEnterococcus faecalis 9F2_4866.</title>
        <authorList>
            <consortium name="The Broad Institute Genomics Platform"/>
            <consortium name="The Broad Institute Genomic Center for Infectious Diseases"/>
            <person name="Earl A."/>
            <person name="Manson A."/>
            <person name="Schwartman J."/>
            <person name="Gilmore M."/>
            <person name="Abouelleil A."/>
            <person name="Cao P."/>
            <person name="Chapman S."/>
            <person name="Cusick C."/>
            <person name="Shea T."/>
            <person name="Young S."/>
            <person name="Neafsey D."/>
            <person name="Nusbaum C."/>
            <person name="Birren B."/>
        </authorList>
    </citation>
    <scope>NUCLEOTIDE SEQUENCE [LARGE SCALE GENOMIC DNA]</scope>
    <source>
        <strain evidence="10">12C11_DIV0727</strain>
    </source>
</reference>
<keyword evidence="6" id="KW-0812">Transmembrane</keyword>
<dbReference type="InterPro" id="IPR019931">
    <property type="entry name" value="LPXTG_anchor"/>
</dbReference>
<evidence type="ECO:0000256" key="1">
    <source>
        <dbReference type="ARBA" id="ARBA00022512"/>
    </source>
</evidence>
<gene>
    <name evidence="9" type="ORF">A5866_001661</name>
</gene>
<feature type="domain" description="Gram-positive cocci surface proteins LPxTG" evidence="8">
    <location>
        <begin position="854"/>
        <end position="885"/>
    </location>
</feature>
<feature type="compositionally biased region" description="Low complexity" evidence="5">
    <location>
        <begin position="80"/>
        <end position="94"/>
    </location>
</feature>
<evidence type="ECO:0000256" key="5">
    <source>
        <dbReference type="SAM" id="MobiDB-lite"/>
    </source>
</evidence>
<protein>
    <recommendedName>
        <fullName evidence="8">Gram-positive cocci surface proteins LPxTG domain-containing protein</fullName>
    </recommendedName>
</protein>
<keyword evidence="1" id="KW-0134">Cell wall</keyword>
<dbReference type="SUPFAM" id="SSF58104">
    <property type="entry name" value="Methyl-accepting chemotaxis protein (MCP) signaling domain"/>
    <property type="match status" value="1"/>
</dbReference>
<evidence type="ECO:0000256" key="3">
    <source>
        <dbReference type="ARBA" id="ARBA00022729"/>
    </source>
</evidence>
<evidence type="ECO:0000313" key="9">
    <source>
        <dbReference type="EMBL" id="WYJ86577.1"/>
    </source>
</evidence>
<feature type="region of interest" description="Disordered" evidence="5">
    <location>
        <begin position="35"/>
        <end position="108"/>
    </location>
</feature>
<evidence type="ECO:0000256" key="2">
    <source>
        <dbReference type="ARBA" id="ARBA00022525"/>
    </source>
</evidence>
<keyword evidence="10" id="KW-1185">Reference proteome</keyword>
<keyword evidence="4" id="KW-0572">Peptidoglycan-anchor</keyword>
<evidence type="ECO:0000313" key="10">
    <source>
        <dbReference type="Proteomes" id="UP000195080"/>
    </source>
</evidence>
<feature type="region of interest" description="Disordered" evidence="5">
    <location>
        <begin position="833"/>
        <end position="864"/>
    </location>
</feature>
<feature type="compositionally biased region" description="Polar residues" evidence="5">
    <location>
        <begin position="35"/>
        <end position="79"/>
    </location>
</feature>
<feature type="transmembrane region" description="Helical" evidence="6">
    <location>
        <begin position="870"/>
        <end position="887"/>
    </location>
</feature>
<dbReference type="Gene3D" id="2.60.40.10">
    <property type="entry name" value="Immunoglobulins"/>
    <property type="match status" value="4"/>
</dbReference>
<dbReference type="RefSeq" id="WP_339099767.1">
    <property type="nucleotide sequence ID" value="NZ_CP147248.1"/>
</dbReference>
<accession>A0ABZ2T9V4</accession>
<dbReference type="Proteomes" id="UP000195080">
    <property type="component" value="Chromosome"/>
</dbReference>
<dbReference type="NCBIfam" id="TIGR01167">
    <property type="entry name" value="LPXTG_anchor"/>
    <property type="match status" value="1"/>
</dbReference>
<feature type="chain" id="PRO_5045781681" description="Gram-positive cocci surface proteins LPxTG domain-containing protein" evidence="7">
    <location>
        <begin position="26"/>
        <end position="895"/>
    </location>
</feature>
<keyword evidence="6" id="KW-0472">Membrane</keyword>
<dbReference type="InterPro" id="IPR013783">
    <property type="entry name" value="Ig-like_fold"/>
</dbReference>
<evidence type="ECO:0000256" key="4">
    <source>
        <dbReference type="ARBA" id="ARBA00023088"/>
    </source>
</evidence>
<name>A0ABZ2T9V4_9ENTE</name>
<evidence type="ECO:0000256" key="6">
    <source>
        <dbReference type="SAM" id="Phobius"/>
    </source>
</evidence>
<dbReference type="Pfam" id="PF00746">
    <property type="entry name" value="Gram_pos_anchor"/>
    <property type="match status" value="1"/>
</dbReference>
<dbReference type="Gene3D" id="1.10.287.950">
    <property type="entry name" value="Methyl-accepting chemotaxis protein"/>
    <property type="match status" value="1"/>
</dbReference>
<evidence type="ECO:0000256" key="7">
    <source>
        <dbReference type="SAM" id="SignalP"/>
    </source>
</evidence>
<proteinExistence type="predicted"/>
<keyword evidence="3 7" id="KW-0732">Signal</keyword>